<evidence type="ECO:0000259" key="6">
    <source>
        <dbReference type="Pfam" id="PF01061"/>
    </source>
</evidence>
<proteinExistence type="predicted"/>
<feature type="domain" description="ABC-2 type transporter transmembrane" evidence="6">
    <location>
        <begin position="17"/>
        <end position="213"/>
    </location>
</feature>
<feature type="transmembrane region" description="Helical" evidence="5">
    <location>
        <begin position="21"/>
        <end position="43"/>
    </location>
</feature>
<feature type="transmembrane region" description="Helical" evidence="5">
    <location>
        <begin position="165"/>
        <end position="185"/>
    </location>
</feature>
<evidence type="ECO:0000256" key="4">
    <source>
        <dbReference type="ARBA" id="ARBA00023136"/>
    </source>
</evidence>
<comment type="caution">
    <text evidence="7">The sequence shown here is derived from an EMBL/GenBank/DDBJ whole genome shotgun (WGS) entry which is preliminary data.</text>
</comment>
<protein>
    <submittedName>
        <fullName evidence="7">ABC transporter permease</fullName>
    </submittedName>
</protein>
<keyword evidence="3 5" id="KW-1133">Transmembrane helix</keyword>
<gene>
    <name evidence="7" type="ORF">ACFO0C_14920</name>
</gene>
<evidence type="ECO:0000256" key="1">
    <source>
        <dbReference type="ARBA" id="ARBA00004141"/>
    </source>
</evidence>
<keyword evidence="8" id="KW-1185">Reference proteome</keyword>
<keyword evidence="4 5" id="KW-0472">Membrane</keyword>
<comment type="subcellular location">
    <subcellularLocation>
        <location evidence="1">Membrane</location>
        <topology evidence="1">Multi-pass membrane protein</topology>
    </subcellularLocation>
</comment>
<reference evidence="8" key="1">
    <citation type="journal article" date="2019" name="Int. J. Syst. Evol. Microbiol.">
        <title>The Global Catalogue of Microorganisms (GCM) 10K type strain sequencing project: providing services to taxonomists for standard genome sequencing and annotation.</title>
        <authorList>
            <consortium name="The Broad Institute Genomics Platform"/>
            <consortium name="The Broad Institute Genome Sequencing Center for Infectious Disease"/>
            <person name="Wu L."/>
            <person name="Ma J."/>
        </authorList>
    </citation>
    <scope>NUCLEOTIDE SEQUENCE [LARGE SCALE GENOMIC DNA]</scope>
    <source>
        <strain evidence="8">TBRC 5832</strain>
    </source>
</reference>
<dbReference type="PANTHER" id="PTHR43229:SF6">
    <property type="entry name" value="ABC-TYPE MULTIDRUG TRANSPORT SYSTEM, PERMEASE COMPONENT"/>
    <property type="match status" value="1"/>
</dbReference>
<dbReference type="InterPro" id="IPR051784">
    <property type="entry name" value="Nod_factor_ABC_transporter"/>
</dbReference>
<feature type="transmembrane region" description="Helical" evidence="5">
    <location>
        <begin position="136"/>
        <end position="158"/>
    </location>
</feature>
<name>A0ABV8IWV7_9ACTN</name>
<feature type="transmembrane region" description="Helical" evidence="5">
    <location>
        <begin position="98"/>
        <end position="124"/>
    </location>
</feature>
<feature type="transmembrane region" description="Helical" evidence="5">
    <location>
        <begin position="219"/>
        <end position="240"/>
    </location>
</feature>
<dbReference type="InterPro" id="IPR013525">
    <property type="entry name" value="ABC2_TM"/>
</dbReference>
<evidence type="ECO:0000313" key="7">
    <source>
        <dbReference type="EMBL" id="MFC4066225.1"/>
    </source>
</evidence>
<evidence type="ECO:0000313" key="8">
    <source>
        <dbReference type="Proteomes" id="UP001595867"/>
    </source>
</evidence>
<sequence>MSVLRVVALGWWLHLKMRSRSAFDGVLQLLWPLFFGTTVFLLFQAGSMDETTMLSAAIGAGVMGVWSATSTTAAFALSQERSQGTLELLVASPSPLTAVILPITLSMATIGAYSLGATMLWGWLAFDIDVTIADPVTFAVAVVATVIGVGMLGFILALSTVRYRAAWALGAALELPVWLVCGLLVPLSELPGWVHPISWLLAPTWGMEALRSAALGREAAPALAACFGLAAAYGAIGVLLSGHLLRSARIHASLALR</sequence>
<dbReference type="Pfam" id="PF01061">
    <property type="entry name" value="ABC2_membrane"/>
    <property type="match status" value="1"/>
</dbReference>
<keyword evidence="2 5" id="KW-0812">Transmembrane</keyword>
<dbReference type="PANTHER" id="PTHR43229">
    <property type="entry name" value="NODULATION PROTEIN J"/>
    <property type="match status" value="1"/>
</dbReference>
<dbReference type="EMBL" id="JBHSBL010000015">
    <property type="protein sequence ID" value="MFC4066225.1"/>
    <property type="molecule type" value="Genomic_DNA"/>
</dbReference>
<dbReference type="RefSeq" id="WP_378067196.1">
    <property type="nucleotide sequence ID" value="NZ_JBHSBL010000015.1"/>
</dbReference>
<organism evidence="7 8">
    <name type="scientific">Actinoplanes subglobosus</name>
    <dbReference type="NCBI Taxonomy" id="1547892"/>
    <lineage>
        <taxon>Bacteria</taxon>
        <taxon>Bacillati</taxon>
        <taxon>Actinomycetota</taxon>
        <taxon>Actinomycetes</taxon>
        <taxon>Micromonosporales</taxon>
        <taxon>Micromonosporaceae</taxon>
        <taxon>Actinoplanes</taxon>
    </lineage>
</organism>
<evidence type="ECO:0000256" key="3">
    <source>
        <dbReference type="ARBA" id="ARBA00022989"/>
    </source>
</evidence>
<dbReference type="Proteomes" id="UP001595867">
    <property type="component" value="Unassembled WGS sequence"/>
</dbReference>
<evidence type="ECO:0000256" key="2">
    <source>
        <dbReference type="ARBA" id="ARBA00022692"/>
    </source>
</evidence>
<evidence type="ECO:0000256" key="5">
    <source>
        <dbReference type="SAM" id="Phobius"/>
    </source>
</evidence>
<feature type="transmembrane region" description="Helical" evidence="5">
    <location>
        <begin position="55"/>
        <end position="77"/>
    </location>
</feature>
<accession>A0ABV8IWV7</accession>